<accession>A0AA39XZS5</accession>
<evidence type="ECO:0000256" key="3">
    <source>
        <dbReference type="SAM" id="SignalP"/>
    </source>
</evidence>
<keyword evidence="2" id="KW-0812">Transmembrane</keyword>
<feature type="signal peptide" evidence="3">
    <location>
        <begin position="1"/>
        <end position="26"/>
    </location>
</feature>
<feature type="region of interest" description="Disordered" evidence="1">
    <location>
        <begin position="132"/>
        <end position="155"/>
    </location>
</feature>
<feature type="compositionally biased region" description="Polar residues" evidence="1">
    <location>
        <begin position="134"/>
        <end position="155"/>
    </location>
</feature>
<comment type="caution">
    <text evidence="4">The sequence shown here is derived from an EMBL/GenBank/DDBJ whole genome shotgun (WGS) entry which is preliminary data.</text>
</comment>
<dbReference type="AlphaFoldDB" id="A0AA39XZS5"/>
<keyword evidence="2" id="KW-0472">Membrane</keyword>
<keyword evidence="2" id="KW-1133">Transmembrane helix</keyword>
<feature type="chain" id="PRO_5041325296" evidence="3">
    <location>
        <begin position="27"/>
        <end position="208"/>
    </location>
</feature>
<gene>
    <name evidence="4" type="ORF">B0T16DRAFT_429868</name>
</gene>
<sequence length="208" mass="22591">MAFQRLWGSLQVLLMVLAVMTSGAAAAFTNGFEGVKAGSELRLVWEAVEERYYPLCVTAQMIQKGSDGVSATVYKANVTSAVNGTSYVWKGVPFPLNHVADGMYQLEIHPAAMTGSHPQLLAKSPFFEVGKMESGNTDSKSDKPSTPGNNQSGNAASNVNKPLAIGLGVAIGVPSVVALVLVGWCFRRRRRRTVMEKRRRTRRDFVID</sequence>
<evidence type="ECO:0000313" key="5">
    <source>
        <dbReference type="Proteomes" id="UP001174936"/>
    </source>
</evidence>
<evidence type="ECO:0000256" key="2">
    <source>
        <dbReference type="SAM" id="Phobius"/>
    </source>
</evidence>
<reference evidence="4" key="1">
    <citation type="submission" date="2023-06" db="EMBL/GenBank/DDBJ databases">
        <title>Genome-scale phylogeny and comparative genomics of the fungal order Sordariales.</title>
        <authorList>
            <consortium name="Lawrence Berkeley National Laboratory"/>
            <person name="Hensen N."/>
            <person name="Bonometti L."/>
            <person name="Westerberg I."/>
            <person name="Brannstrom I.O."/>
            <person name="Guillou S."/>
            <person name="Cros-Aarteil S."/>
            <person name="Calhoun S."/>
            <person name="Haridas S."/>
            <person name="Kuo A."/>
            <person name="Mondo S."/>
            <person name="Pangilinan J."/>
            <person name="Riley R."/>
            <person name="Labutti K."/>
            <person name="Andreopoulos B."/>
            <person name="Lipzen A."/>
            <person name="Chen C."/>
            <person name="Yanf M."/>
            <person name="Daum C."/>
            <person name="Ng V."/>
            <person name="Clum A."/>
            <person name="Steindorff A."/>
            <person name="Ohm R."/>
            <person name="Martin F."/>
            <person name="Silar P."/>
            <person name="Natvig D."/>
            <person name="Lalanne C."/>
            <person name="Gautier V."/>
            <person name="Ament-Velasquez S.L."/>
            <person name="Kruys A."/>
            <person name="Hutchinson M.I."/>
            <person name="Powell A.J."/>
            <person name="Barry K."/>
            <person name="Miller A.N."/>
            <person name="Grigoriev I.V."/>
            <person name="Debuchy R."/>
            <person name="Gladieux P."/>
            <person name="Thoren M.H."/>
            <person name="Johannesson H."/>
        </authorList>
    </citation>
    <scope>NUCLEOTIDE SEQUENCE</scope>
    <source>
        <strain evidence="4">SMH2532-1</strain>
    </source>
</reference>
<evidence type="ECO:0000256" key="1">
    <source>
        <dbReference type="SAM" id="MobiDB-lite"/>
    </source>
</evidence>
<keyword evidence="3" id="KW-0732">Signal</keyword>
<evidence type="ECO:0000313" key="4">
    <source>
        <dbReference type="EMBL" id="KAK0643119.1"/>
    </source>
</evidence>
<feature type="transmembrane region" description="Helical" evidence="2">
    <location>
        <begin position="163"/>
        <end position="186"/>
    </location>
</feature>
<dbReference type="Proteomes" id="UP001174936">
    <property type="component" value="Unassembled WGS sequence"/>
</dbReference>
<name>A0AA39XZS5_9PEZI</name>
<dbReference type="EMBL" id="JAULSV010000005">
    <property type="protein sequence ID" value="KAK0643119.1"/>
    <property type="molecule type" value="Genomic_DNA"/>
</dbReference>
<proteinExistence type="predicted"/>
<protein>
    <submittedName>
        <fullName evidence="4">Uncharacterized protein</fullName>
    </submittedName>
</protein>
<keyword evidence="5" id="KW-1185">Reference proteome</keyword>
<organism evidence="4 5">
    <name type="scientific">Cercophora newfieldiana</name>
    <dbReference type="NCBI Taxonomy" id="92897"/>
    <lineage>
        <taxon>Eukaryota</taxon>
        <taxon>Fungi</taxon>
        <taxon>Dikarya</taxon>
        <taxon>Ascomycota</taxon>
        <taxon>Pezizomycotina</taxon>
        <taxon>Sordariomycetes</taxon>
        <taxon>Sordariomycetidae</taxon>
        <taxon>Sordariales</taxon>
        <taxon>Lasiosphaeriaceae</taxon>
        <taxon>Cercophora</taxon>
    </lineage>
</organism>